<keyword evidence="6" id="KW-1185">Reference proteome</keyword>
<dbReference type="SMART" id="SM00066">
    <property type="entry name" value="GAL4"/>
    <property type="match status" value="1"/>
</dbReference>
<dbReference type="GO" id="GO:0003677">
    <property type="term" value="F:DNA binding"/>
    <property type="evidence" value="ECO:0007669"/>
    <property type="project" value="InterPro"/>
</dbReference>
<dbReference type="GO" id="GO:0000981">
    <property type="term" value="F:DNA-binding transcription factor activity, RNA polymerase II-specific"/>
    <property type="evidence" value="ECO:0007669"/>
    <property type="project" value="InterPro"/>
</dbReference>
<organism evidence="5 6">
    <name type="scientific">Xylaria arbuscula</name>
    <dbReference type="NCBI Taxonomy" id="114810"/>
    <lineage>
        <taxon>Eukaryota</taxon>
        <taxon>Fungi</taxon>
        <taxon>Dikarya</taxon>
        <taxon>Ascomycota</taxon>
        <taxon>Pezizomycotina</taxon>
        <taxon>Sordariomycetes</taxon>
        <taxon>Xylariomycetidae</taxon>
        <taxon>Xylariales</taxon>
        <taxon>Xylariaceae</taxon>
        <taxon>Xylaria</taxon>
    </lineage>
</organism>
<reference evidence="5" key="1">
    <citation type="submission" date="2022-07" db="EMBL/GenBank/DDBJ databases">
        <title>Genome Sequence of Xylaria arbuscula.</title>
        <authorList>
            <person name="Buettner E."/>
        </authorList>
    </citation>
    <scope>NUCLEOTIDE SEQUENCE</scope>
    <source>
        <strain evidence="5">VT107</strain>
    </source>
</reference>
<dbReference type="VEuPathDB" id="FungiDB:F4678DRAFT_486918"/>
<feature type="domain" description="Zn(2)-C6 fungal-type" evidence="4">
    <location>
        <begin position="18"/>
        <end position="50"/>
    </location>
</feature>
<name>A0A9W8NML0_9PEZI</name>
<comment type="subcellular location">
    <subcellularLocation>
        <location evidence="1">Nucleus</location>
    </subcellularLocation>
</comment>
<accession>A0A9W8NML0</accession>
<dbReference type="InterPro" id="IPR001138">
    <property type="entry name" value="Zn2Cys6_DnaBD"/>
</dbReference>
<comment type="caution">
    <text evidence="5">The sequence shown here is derived from an EMBL/GenBank/DDBJ whole genome shotgun (WGS) entry which is preliminary data.</text>
</comment>
<dbReference type="Proteomes" id="UP001148614">
    <property type="component" value="Unassembled WGS sequence"/>
</dbReference>
<protein>
    <recommendedName>
        <fullName evidence="4">Zn(2)-C6 fungal-type domain-containing protein</fullName>
    </recommendedName>
</protein>
<evidence type="ECO:0000256" key="1">
    <source>
        <dbReference type="ARBA" id="ARBA00004123"/>
    </source>
</evidence>
<dbReference type="InterPro" id="IPR036864">
    <property type="entry name" value="Zn2-C6_fun-type_DNA-bd_sf"/>
</dbReference>
<dbReference type="PANTHER" id="PTHR31001">
    <property type="entry name" value="UNCHARACTERIZED TRANSCRIPTIONAL REGULATORY PROTEIN"/>
    <property type="match status" value="1"/>
</dbReference>
<dbReference type="AlphaFoldDB" id="A0A9W8NML0"/>
<gene>
    <name evidence="5" type="ORF">NPX13_g801</name>
</gene>
<evidence type="ECO:0000313" key="5">
    <source>
        <dbReference type="EMBL" id="KAJ3579765.1"/>
    </source>
</evidence>
<dbReference type="Pfam" id="PF00172">
    <property type="entry name" value="Zn_clus"/>
    <property type="match status" value="1"/>
</dbReference>
<proteinExistence type="predicted"/>
<dbReference type="SUPFAM" id="SSF57701">
    <property type="entry name" value="Zn2/Cys6 DNA-binding domain"/>
    <property type="match status" value="1"/>
</dbReference>
<evidence type="ECO:0000259" key="4">
    <source>
        <dbReference type="PROSITE" id="PS50048"/>
    </source>
</evidence>
<dbReference type="InterPro" id="IPR007219">
    <property type="entry name" value="XnlR_reg_dom"/>
</dbReference>
<dbReference type="CDD" id="cd12148">
    <property type="entry name" value="fungal_TF_MHR"/>
    <property type="match status" value="1"/>
</dbReference>
<dbReference type="GO" id="GO:0008270">
    <property type="term" value="F:zinc ion binding"/>
    <property type="evidence" value="ECO:0007669"/>
    <property type="project" value="InterPro"/>
</dbReference>
<dbReference type="EMBL" id="JANPWZ010000060">
    <property type="protein sequence ID" value="KAJ3579765.1"/>
    <property type="molecule type" value="Genomic_DNA"/>
</dbReference>
<dbReference type="PANTHER" id="PTHR31001:SF40">
    <property type="entry name" value="ZN(II)2CYS6 TRANSCRIPTION FACTOR (EUROFUNG)"/>
    <property type="match status" value="1"/>
</dbReference>
<keyword evidence="2" id="KW-0479">Metal-binding</keyword>
<dbReference type="SMART" id="SM00906">
    <property type="entry name" value="Fungal_trans"/>
    <property type="match status" value="1"/>
</dbReference>
<keyword evidence="3" id="KW-0539">Nucleus</keyword>
<dbReference type="PROSITE" id="PS50048">
    <property type="entry name" value="ZN2_CY6_FUNGAL_2"/>
    <property type="match status" value="1"/>
</dbReference>
<evidence type="ECO:0000313" key="6">
    <source>
        <dbReference type="Proteomes" id="UP001148614"/>
    </source>
</evidence>
<dbReference type="GO" id="GO:0005634">
    <property type="term" value="C:nucleus"/>
    <property type="evidence" value="ECO:0007669"/>
    <property type="project" value="UniProtKB-SubCell"/>
</dbReference>
<dbReference type="GO" id="GO:0006351">
    <property type="term" value="P:DNA-templated transcription"/>
    <property type="evidence" value="ECO:0007669"/>
    <property type="project" value="InterPro"/>
</dbReference>
<sequence>MQPPANPLLRRPNGRPQACEPCRKRKVACDHTQPVCNRCRKRCQADDCVYLVSGKLRAPSSPRKQLHSSTCSSPSVIHLPSVSNVLEPTEVLSPDGLCARQMASGYLGITSFSAVYEETQNSLCSLQGSYVTPSECEETSPQTSVPDEFTLSGRTREACLYILRAVPEPSRGKWYLRGSPCEAWYYYFLDRVLGSFYESFGQYFGPQRSEKSLEELAIVLCRNTALPFSDDDDVQPDQWIAQFSGSNTRWEALGLIFGFWDFSVNSITIVKNPNHDEYGRPSQVTKQCVDFCLELCNEFSTANSMLLFLTHKRLVMETVLHGDMSRRSWLFLGEVITLLTFLGYHVLPDSPDYQPNFITEIKRRIYYSIYNVHMTMVSLTGRPLLMSQNYNTTPLPLDIGNSTLYGVGSISLNEAKDNINTLGWNKNASRFSVSFLRARAKLAILREELMHFALHTKQQVTVDELMDVKARELRTIEEFPAFMKYHDSDLTDKCDVNILYWKLLMRLEHLLNMFFIERLLIKIGHPQSEILSISFDMITYTLPFWTHQDTLLPLRNDCEWLRKVIAFGGPAGGILCQELLKPTLHHNSQITRSSLIQKLSLLVGFLDWVKPTAPNGDQVIKCKTIIKHVLDQALNAPPAGYDSATTTALELGFTTQVDFDFDLLNTFDWMGSEPSWSQQTNP</sequence>
<dbReference type="PROSITE" id="PS00463">
    <property type="entry name" value="ZN2_CY6_FUNGAL_1"/>
    <property type="match status" value="1"/>
</dbReference>
<dbReference type="InterPro" id="IPR050613">
    <property type="entry name" value="Sec_Metabolite_Reg"/>
</dbReference>
<evidence type="ECO:0000256" key="3">
    <source>
        <dbReference type="ARBA" id="ARBA00023242"/>
    </source>
</evidence>
<evidence type="ECO:0000256" key="2">
    <source>
        <dbReference type="ARBA" id="ARBA00022723"/>
    </source>
</evidence>
<dbReference type="CDD" id="cd00067">
    <property type="entry name" value="GAL4"/>
    <property type="match status" value="1"/>
</dbReference>
<dbReference type="Gene3D" id="4.10.240.10">
    <property type="entry name" value="Zn(2)-C6 fungal-type DNA-binding domain"/>
    <property type="match status" value="1"/>
</dbReference>